<keyword evidence="3" id="KW-1185">Reference proteome</keyword>
<dbReference type="AlphaFoldDB" id="A0A1R3J2H5"/>
<dbReference type="EMBL" id="AWUE01016916">
    <property type="protein sequence ID" value="OMO89034.1"/>
    <property type="molecule type" value="Genomic_DNA"/>
</dbReference>
<sequence>MAKTNRKRERGEYGTKGRGPLKGDPISPYLFVLWHGKTRSAHRGEVAFGFGYGNG</sequence>
<proteinExistence type="predicted"/>
<evidence type="ECO:0000313" key="2">
    <source>
        <dbReference type="EMBL" id="OMO89034.1"/>
    </source>
</evidence>
<protein>
    <submittedName>
        <fullName evidence="2">Ribonuclease H protein</fullName>
    </submittedName>
</protein>
<reference evidence="3" key="1">
    <citation type="submission" date="2013-09" db="EMBL/GenBank/DDBJ databases">
        <title>Corchorus olitorius genome sequencing.</title>
        <authorList>
            <person name="Alam M."/>
            <person name="Haque M.S."/>
            <person name="Islam M.S."/>
            <person name="Emdad E.M."/>
            <person name="Islam M.M."/>
            <person name="Ahmed B."/>
            <person name="Halim A."/>
            <person name="Hossen Q.M.M."/>
            <person name="Hossain M.Z."/>
            <person name="Ahmed R."/>
            <person name="Khan M.M."/>
            <person name="Islam R."/>
            <person name="Rashid M.M."/>
            <person name="Khan S.A."/>
            <person name="Rahman M.S."/>
            <person name="Alam M."/>
            <person name="Yahiya A.S."/>
            <person name="Khan M.S."/>
            <person name="Azam M.S."/>
            <person name="Haque T."/>
            <person name="Lashkar M.Z.H."/>
            <person name="Akhand A.I."/>
            <person name="Morshed G."/>
            <person name="Roy S."/>
            <person name="Uddin K.S."/>
            <person name="Rabeya T."/>
            <person name="Hossain A.S."/>
            <person name="Chowdhury A."/>
            <person name="Snigdha A.R."/>
            <person name="Mortoza M.S."/>
            <person name="Matin S.A."/>
            <person name="Hoque S.M.E."/>
            <person name="Islam M.K."/>
            <person name="Roy D.K."/>
            <person name="Haider R."/>
            <person name="Moosa M.M."/>
            <person name="Elias S.M."/>
            <person name="Hasan A.M."/>
            <person name="Jahan S."/>
            <person name="Shafiuddin M."/>
            <person name="Mahmood N."/>
            <person name="Shommy N.S."/>
        </authorList>
    </citation>
    <scope>NUCLEOTIDE SEQUENCE [LARGE SCALE GENOMIC DNA]</scope>
    <source>
        <strain evidence="3">cv. O-4</strain>
    </source>
</reference>
<dbReference type="Proteomes" id="UP000187203">
    <property type="component" value="Unassembled WGS sequence"/>
</dbReference>
<organism evidence="2 3">
    <name type="scientific">Corchorus olitorius</name>
    <dbReference type="NCBI Taxonomy" id="93759"/>
    <lineage>
        <taxon>Eukaryota</taxon>
        <taxon>Viridiplantae</taxon>
        <taxon>Streptophyta</taxon>
        <taxon>Embryophyta</taxon>
        <taxon>Tracheophyta</taxon>
        <taxon>Spermatophyta</taxon>
        <taxon>Magnoliopsida</taxon>
        <taxon>eudicotyledons</taxon>
        <taxon>Gunneridae</taxon>
        <taxon>Pentapetalae</taxon>
        <taxon>rosids</taxon>
        <taxon>malvids</taxon>
        <taxon>Malvales</taxon>
        <taxon>Malvaceae</taxon>
        <taxon>Grewioideae</taxon>
        <taxon>Apeibeae</taxon>
        <taxon>Corchorus</taxon>
    </lineage>
</organism>
<comment type="caution">
    <text evidence="2">The sequence shown here is derived from an EMBL/GenBank/DDBJ whole genome shotgun (WGS) entry which is preliminary data.</text>
</comment>
<name>A0A1R3J2H5_9ROSI</name>
<feature type="region of interest" description="Disordered" evidence="1">
    <location>
        <begin position="1"/>
        <end position="24"/>
    </location>
</feature>
<evidence type="ECO:0000313" key="3">
    <source>
        <dbReference type="Proteomes" id="UP000187203"/>
    </source>
</evidence>
<evidence type="ECO:0000256" key="1">
    <source>
        <dbReference type="SAM" id="MobiDB-lite"/>
    </source>
</evidence>
<gene>
    <name evidence="2" type="ORF">COLO4_19976</name>
</gene>
<accession>A0A1R3J2H5</accession>